<protein>
    <submittedName>
        <fullName evidence="1">Uncharacterized protein</fullName>
    </submittedName>
</protein>
<comment type="caution">
    <text evidence="1">The sequence shown here is derived from an EMBL/GenBank/DDBJ whole genome shotgun (WGS) entry which is preliminary data.</text>
</comment>
<reference evidence="1 2" key="1">
    <citation type="submission" date="2015-05" db="EMBL/GenBank/DDBJ databases">
        <title>Genome sequencing and analysis of members of genus Stenotrophomonas.</title>
        <authorList>
            <person name="Patil P.P."/>
            <person name="Midha S."/>
            <person name="Patil P.B."/>
        </authorList>
    </citation>
    <scope>NUCLEOTIDE SEQUENCE [LARGE SCALE GENOMIC DNA]</scope>
    <source>
        <strain evidence="1 2">DSM 24757</strain>
    </source>
</reference>
<name>A0A0R0D319_9GAMM</name>
<gene>
    <name evidence="1" type="ORF">ABB30_09360</name>
</gene>
<organism evidence="1 2">
    <name type="scientific">Stenotrophomonas ginsengisoli</name>
    <dbReference type="NCBI Taxonomy" id="336566"/>
    <lineage>
        <taxon>Bacteria</taxon>
        <taxon>Pseudomonadati</taxon>
        <taxon>Pseudomonadota</taxon>
        <taxon>Gammaproteobacteria</taxon>
        <taxon>Lysobacterales</taxon>
        <taxon>Lysobacteraceae</taxon>
        <taxon>Stenotrophomonas</taxon>
    </lineage>
</organism>
<sequence length="64" mass="6964">MSLINEKRLIGQCYAARGTVNIELKIQFIATVEAQLLPGKIGQPACLHGYGILATEQLIDPRGK</sequence>
<dbReference type="AlphaFoldDB" id="A0A0R0D319"/>
<proteinExistence type="predicted"/>
<dbReference type="Proteomes" id="UP000050956">
    <property type="component" value="Unassembled WGS sequence"/>
</dbReference>
<accession>A0A0R0D319</accession>
<evidence type="ECO:0000313" key="2">
    <source>
        <dbReference type="Proteomes" id="UP000050956"/>
    </source>
</evidence>
<keyword evidence="2" id="KW-1185">Reference proteome</keyword>
<evidence type="ECO:0000313" key="1">
    <source>
        <dbReference type="EMBL" id="KRG76521.1"/>
    </source>
</evidence>
<dbReference type="EMBL" id="LDJM01000022">
    <property type="protein sequence ID" value="KRG76521.1"/>
    <property type="molecule type" value="Genomic_DNA"/>
</dbReference>